<dbReference type="GO" id="GO:0044550">
    <property type="term" value="P:secondary metabolite biosynthetic process"/>
    <property type="evidence" value="ECO:0007669"/>
    <property type="project" value="TreeGrafter"/>
</dbReference>
<dbReference type="EMBL" id="DVMW01000025">
    <property type="protein sequence ID" value="HIU35646.1"/>
    <property type="molecule type" value="Genomic_DNA"/>
</dbReference>
<dbReference type="Gene3D" id="3.30.300.30">
    <property type="match status" value="1"/>
</dbReference>
<dbReference type="GO" id="GO:0005737">
    <property type="term" value="C:cytoplasm"/>
    <property type="evidence" value="ECO:0007669"/>
    <property type="project" value="TreeGrafter"/>
</dbReference>
<dbReference type="InterPro" id="IPR045851">
    <property type="entry name" value="AMP-bd_C_sf"/>
</dbReference>
<dbReference type="PROSITE" id="PS00455">
    <property type="entry name" value="AMP_BINDING"/>
    <property type="match status" value="1"/>
</dbReference>
<dbReference type="Proteomes" id="UP000824071">
    <property type="component" value="Unassembled WGS sequence"/>
</dbReference>
<dbReference type="GO" id="GO:0031177">
    <property type="term" value="F:phosphopantetheine binding"/>
    <property type="evidence" value="ECO:0007669"/>
    <property type="project" value="TreeGrafter"/>
</dbReference>
<gene>
    <name evidence="3" type="ORF">IAC53_03450</name>
</gene>
<proteinExistence type="predicted"/>
<dbReference type="NCBIfam" id="TIGR01733">
    <property type="entry name" value="AA-adenyl-dom"/>
    <property type="match status" value="1"/>
</dbReference>
<feature type="domain" description="AMP-binding enzyme C-terminal" evidence="2">
    <location>
        <begin position="428"/>
        <end position="496"/>
    </location>
</feature>
<sequence>MEQQERILNVLTYLKRIVSVVPDKTAFTDGVQSLTFRELDDRVRRIGTYLHKNAVYKRPVVVFMRKSPAEVSAFFGIVCGGCFYVPVDEEMPHDRIQLILENVRAPLIICDADTAALAERFDAMGGQVVQYDALLQTQPDDAALAEIECRAIDTDPIYIVFTSGSTGVPKGVAACHRSVIDYIEQLSAVLGFDRDTVFGNQAPLYFDACLKELYPTLKFGATTYLIPKTLFAQPVPLVEYLNEHRINTICWVVSALTMVSAFGTFDVVRPKHLRTVAFGSEVFPTKQFNLWREAAPDASFTNLYGPTEGTGMCCYYHADRSFAEGEPIPIGQPFRNREILLLKEDGSSAQPGEEGEICIRGTAVTLGYYNDPQRTAQAFVQNPQNTAYPELIYKTGDIARYNERGELVFVSRRDYQIKHMGHRIELGEIEAAANRTPGVRMAACIYDAEKRKLVLFYVGEAADRALHAALKERLPRYMTPNKLVRLPALPQTANGKLDRVRLQKIWKESK</sequence>
<dbReference type="InterPro" id="IPR025110">
    <property type="entry name" value="AMP-bd_C"/>
</dbReference>
<dbReference type="InterPro" id="IPR010071">
    <property type="entry name" value="AA_adenyl_dom"/>
</dbReference>
<dbReference type="InterPro" id="IPR020845">
    <property type="entry name" value="AMP-binding_CS"/>
</dbReference>
<dbReference type="InterPro" id="IPR042099">
    <property type="entry name" value="ANL_N_sf"/>
</dbReference>
<dbReference type="PANTHER" id="PTHR45527">
    <property type="entry name" value="NONRIBOSOMAL PEPTIDE SYNTHETASE"/>
    <property type="match status" value="1"/>
</dbReference>
<dbReference type="AlphaFoldDB" id="A0A9D1IF49"/>
<organism evidence="3 4">
    <name type="scientific">Candidatus Fimenecus excrementigallinarum</name>
    <dbReference type="NCBI Taxonomy" id="2840816"/>
    <lineage>
        <taxon>Bacteria</taxon>
        <taxon>Bacillati</taxon>
        <taxon>Bacillota</taxon>
        <taxon>Clostridia</taxon>
        <taxon>Candidatus Fimenecus</taxon>
    </lineage>
</organism>
<reference evidence="3" key="1">
    <citation type="submission" date="2020-10" db="EMBL/GenBank/DDBJ databases">
        <authorList>
            <person name="Gilroy R."/>
        </authorList>
    </citation>
    <scope>NUCLEOTIDE SEQUENCE</scope>
    <source>
        <strain evidence="3">ChiGjej1B1-19959</strain>
    </source>
</reference>
<dbReference type="GO" id="GO:0043041">
    <property type="term" value="P:amino acid activation for nonribosomal peptide biosynthetic process"/>
    <property type="evidence" value="ECO:0007669"/>
    <property type="project" value="TreeGrafter"/>
</dbReference>
<protein>
    <submittedName>
        <fullName evidence="3">Amino acid adenylation domain-containing protein</fullName>
    </submittedName>
</protein>
<dbReference type="InterPro" id="IPR000873">
    <property type="entry name" value="AMP-dep_synth/lig_dom"/>
</dbReference>
<evidence type="ECO:0000313" key="3">
    <source>
        <dbReference type="EMBL" id="HIU35646.1"/>
    </source>
</evidence>
<dbReference type="Pfam" id="PF00501">
    <property type="entry name" value="AMP-binding"/>
    <property type="match status" value="1"/>
</dbReference>
<name>A0A9D1IF49_9FIRM</name>
<dbReference type="CDD" id="cd05930">
    <property type="entry name" value="A_NRPS"/>
    <property type="match status" value="1"/>
</dbReference>
<dbReference type="Gene3D" id="3.40.50.12780">
    <property type="entry name" value="N-terminal domain of ligase-like"/>
    <property type="match status" value="1"/>
</dbReference>
<accession>A0A9D1IF49</accession>
<dbReference type="PANTHER" id="PTHR45527:SF1">
    <property type="entry name" value="FATTY ACID SYNTHASE"/>
    <property type="match status" value="1"/>
</dbReference>
<dbReference type="Pfam" id="PF13193">
    <property type="entry name" value="AMP-binding_C"/>
    <property type="match status" value="1"/>
</dbReference>
<dbReference type="SUPFAM" id="SSF56801">
    <property type="entry name" value="Acetyl-CoA synthetase-like"/>
    <property type="match status" value="1"/>
</dbReference>
<evidence type="ECO:0000259" key="1">
    <source>
        <dbReference type="Pfam" id="PF00501"/>
    </source>
</evidence>
<comment type="caution">
    <text evidence="3">The sequence shown here is derived from an EMBL/GenBank/DDBJ whole genome shotgun (WGS) entry which is preliminary data.</text>
</comment>
<feature type="domain" description="AMP-dependent synthetase/ligase" evidence="1">
    <location>
        <begin position="18"/>
        <end position="369"/>
    </location>
</feature>
<evidence type="ECO:0000259" key="2">
    <source>
        <dbReference type="Pfam" id="PF13193"/>
    </source>
</evidence>
<reference evidence="3" key="2">
    <citation type="journal article" date="2021" name="PeerJ">
        <title>Extensive microbial diversity within the chicken gut microbiome revealed by metagenomics and culture.</title>
        <authorList>
            <person name="Gilroy R."/>
            <person name="Ravi A."/>
            <person name="Getino M."/>
            <person name="Pursley I."/>
            <person name="Horton D.L."/>
            <person name="Alikhan N.F."/>
            <person name="Baker D."/>
            <person name="Gharbi K."/>
            <person name="Hall N."/>
            <person name="Watson M."/>
            <person name="Adriaenssens E.M."/>
            <person name="Foster-Nyarko E."/>
            <person name="Jarju S."/>
            <person name="Secka A."/>
            <person name="Antonio M."/>
            <person name="Oren A."/>
            <person name="Chaudhuri R.R."/>
            <person name="La Ragione R."/>
            <person name="Hildebrand F."/>
            <person name="Pallen M.J."/>
        </authorList>
    </citation>
    <scope>NUCLEOTIDE SEQUENCE</scope>
    <source>
        <strain evidence="3">ChiGjej1B1-19959</strain>
    </source>
</reference>
<evidence type="ECO:0000313" key="4">
    <source>
        <dbReference type="Proteomes" id="UP000824071"/>
    </source>
</evidence>